<evidence type="ECO:0000256" key="1">
    <source>
        <dbReference type="SAM" id="MobiDB-lite"/>
    </source>
</evidence>
<gene>
    <name evidence="2" type="ORF">ACMD2_00319</name>
</gene>
<dbReference type="AlphaFoldDB" id="A0A199W2Q5"/>
<comment type="caution">
    <text evidence="2">The sequence shown here is derived from an EMBL/GenBank/DDBJ whole genome shotgun (WGS) entry which is preliminary data.</text>
</comment>
<reference evidence="2 3" key="1">
    <citation type="journal article" date="2016" name="DNA Res.">
        <title>The draft genome of MD-2 pineapple using hybrid error correction of long reads.</title>
        <authorList>
            <person name="Redwan R.M."/>
            <person name="Saidin A."/>
            <person name="Kumar S.V."/>
        </authorList>
    </citation>
    <scope>NUCLEOTIDE SEQUENCE [LARGE SCALE GENOMIC DNA]</scope>
    <source>
        <strain evidence="3">cv. MD2</strain>
        <tissue evidence="2">Leaf</tissue>
    </source>
</reference>
<sequence>MQFRQPRDSCSVVSRGVLHLRSILVASAPPISFPPPPPLSTLFASSDHRPDSPCAPHRSSSPGCRSHLLCRGRGF</sequence>
<feature type="region of interest" description="Disordered" evidence="1">
    <location>
        <begin position="28"/>
        <end position="64"/>
    </location>
</feature>
<dbReference type="Proteomes" id="UP000092600">
    <property type="component" value="Unassembled WGS sequence"/>
</dbReference>
<name>A0A199W2Q5_ANACO</name>
<accession>A0A199W2Q5</accession>
<dbReference type="EMBL" id="LSRQ01000333">
    <property type="protein sequence ID" value="OAY83483.1"/>
    <property type="molecule type" value="Genomic_DNA"/>
</dbReference>
<proteinExistence type="predicted"/>
<organism evidence="2 3">
    <name type="scientific">Ananas comosus</name>
    <name type="common">Pineapple</name>
    <name type="synonym">Ananas ananas</name>
    <dbReference type="NCBI Taxonomy" id="4615"/>
    <lineage>
        <taxon>Eukaryota</taxon>
        <taxon>Viridiplantae</taxon>
        <taxon>Streptophyta</taxon>
        <taxon>Embryophyta</taxon>
        <taxon>Tracheophyta</taxon>
        <taxon>Spermatophyta</taxon>
        <taxon>Magnoliopsida</taxon>
        <taxon>Liliopsida</taxon>
        <taxon>Poales</taxon>
        <taxon>Bromeliaceae</taxon>
        <taxon>Bromelioideae</taxon>
        <taxon>Ananas</taxon>
    </lineage>
</organism>
<evidence type="ECO:0000313" key="2">
    <source>
        <dbReference type="EMBL" id="OAY83483.1"/>
    </source>
</evidence>
<evidence type="ECO:0000313" key="3">
    <source>
        <dbReference type="Proteomes" id="UP000092600"/>
    </source>
</evidence>
<protein>
    <submittedName>
        <fullName evidence="2">Uncharacterized protein</fullName>
    </submittedName>
</protein>